<keyword evidence="8" id="KW-0479">Metal-binding</keyword>
<dbReference type="InterPro" id="IPR045357">
    <property type="entry name" value="Aminopeptidase_N-like_N"/>
</dbReference>
<evidence type="ECO:0000256" key="13">
    <source>
        <dbReference type="SAM" id="SignalP"/>
    </source>
</evidence>
<dbReference type="Gene3D" id="2.60.40.1730">
    <property type="entry name" value="tricorn interacting facor f3 domain"/>
    <property type="match status" value="1"/>
</dbReference>
<protein>
    <recommendedName>
        <fullName evidence="5">Aminopeptidase N</fullName>
        <ecNumber evidence="4">3.4.11.2</ecNumber>
    </recommendedName>
</protein>
<dbReference type="AlphaFoldDB" id="A0A1Y1CMV2"/>
<dbReference type="GO" id="GO:0042277">
    <property type="term" value="F:peptide binding"/>
    <property type="evidence" value="ECO:0007669"/>
    <property type="project" value="TreeGrafter"/>
</dbReference>
<feature type="domain" description="Aminopeptidase N-like N-terminal" evidence="15">
    <location>
        <begin position="48"/>
        <end position="208"/>
    </location>
</feature>
<comment type="cofactor">
    <cofactor evidence="2">
        <name>Zn(2+)</name>
        <dbReference type="ChEBI" id="CHEBI:29105"/>
    </cofactor>
</comment>
<evidence type="ECO:0000256" key="11">
    <source>
        <dbReference type="ARBA" id="ARBA00023049"/>
    </source>
</evidence>
<evidence type="ECO:0000256" key="9">
    <source>
        <dbReference type="ARBA" id="ARBA00022801"/>
    </source>
</evidence>
<reference evidence="17" key="2">
    <citation type="journal article" date="2020" name="Antonie Van Leeuwenhoek">
        <title>Labilibaculum antarcticum sp. nov., a novel facultative anaerobic, psychrotorelant bacterium isolated from marine sediment of Antarctica.</title>
        <authorList>
            <person name="Watanabe M."/>
            <person name="Kojima H."/>
            <person name="Fukui M."/>
        </authorList>
    </citation>
    <scope>NUCLEOTIDE SEQUENCE [LARGE SCALE GENOMIC DNA]</scope>
    <source>
        <strain evidence="17">SPP2</strain>
    </source>
</reference>
<feature type="domain" description="Peptidase M1 membrane alanine aminopeptidase" evidence="14">
    <location>
        <begin position="253"/>
        <end position="462"/>
    </location>
</feature>
<dbReference type="InterPro" id="IPR050344">
    <property type="entry name" value="Peptidase_M1_aminopeptidases"/>
</dbReference>
<evidence type="ECO:0000313" key="17">
    <source>
        <dbReference type="Proteomes" id="UP000218267"/>
    </source>
</evidence>
<reference evidence="16 17" key="1">
    <citation type="journal article" date="2018" name="Mar. Genomics">
        <title>Complete genome sequence of Marinifilaceae bacterium strain SPP2, isolated from the Antarctic marine sediment.</title>
        <authorList>
            <person name="Watanabe M."/>
            <person name="Kojima H."/>
            <person name="Fukui M."/>
        </authorList>
    </citation>
    <scope>NUCLEOTIDE SEQUENCE [LARGE SCALE GENOMIC DNA]</scope>
    <source>
        <strain evidence="16 17">SPP2</strain>
    </source>
</reference>
<dbReference type="GO" id="GO:0016020">
    <property type="term" value="C:membrane"/>
    <property type="evidence" value="ECO:0007669"/>
    <property type="project" value="TreeGrafter"/>
</dbReference>
<feature type="compositionally biased region" description="Basic and acidic residues" evidence="12">
    <location>
        <begin position="860"/>
        <end position="875"/>
    </location>
</feature>
<feature type="chain" id="PRO_5012349807" description="Aminopeptidase N" evidence="13">
    <location>
        <begin position="21"/>
        <end position="875"/>
    </location>
</feature>
<dbReference type="SUPFAM" id="SSF55486">
    <property type="entry name" value="Metalloproteases ('zincins'), catalytic domain"/>
    <property type="match status" value="1"/>
</dbReference>
<evidence type="ECO:0000256" key="2">
    <source>
        <dbReference type="ARBA" id="ARBA00001947"/>
    </source>
</evidence>
<sequence>MKTAQTFLVLIALLVSLCHTSTKQISIEAGVAKTMAEYRKANISNLKYQLNFDIPEARKEAISGTNKISFDLLSTNQDLQIDFRENADLIRKVVCNGKSSNYLFELEHLIIPKGELAEGKNEIDIEFTAGNSSLNRNDEFLDTLFVPDRARTAFPCFDQPDLKAAFQLNLTVPKNWKAIANGKLDSKKEEGEQSHYSFLTTKALPTYLFSFVAGKFEAITREHKGRKHTMYHRETDLKKLADNTDEIFRLLFQSLDWLEEYTDIPYPFAKYDIVVIPSFQYGGMEHTGATLYNASKLFLDKNATNKSTLYRANLIAHETAHMWFGDLVTMKWFDQVWLKEVFANFLADKITNPSFPDMNHKLKFQMAHFPSSYSVDRTSGANPINQVLPNLKDAGSVYGSIIYHKSPIVMDMLERITGEEALQKGLQTYLKNYSYDNATWEDLIAILDASTTSNLKQWSKVWVNKAGRPTLSTDITTENDQITDFTIIQTDAKGNPGDWNQDLNILLGYEKTSEVLSVKFDQPQLVISKAKGKRTPDYIIPNGKGNAYGFFKLDAKTKLFLLENMHKIKDDLVRGVAWINLYENLCEGEVNGKEFVLAVEKQLPKEKSTLILERMLSYMQSVYWLHLSAEERLQIGKHLEDSLWIQLNAEKDMSKKSSLYSTLSSIAESKSRLEQLFAVWKEEIAIGGFSLSETKATALACNLAIKMPEKSDELVAVQTERIENPNRKKRMQFVAPALSADRQIRAEFFANLHKAENREIERWVLDGLGYLNHPLREKEALTYLPQALELLQEIQITGDIFFPYNWLSTSYSGLQSKEAGDITRQFLAERPDYPENLKLKILQASDLVLRKEQGSSFKEQGVRIKGKGERRKEQG</sequence>
<dbReference type="EC" id="3.4.11.2" evidence="4"/>
<evidence type="ECO:0000256" key="3">
    <source>
        <dbReference type="ARBA" id="ARBA00010136"/>
    </source>
</evidence>
<gene>
    <name evidence="16" type="ORF">ALGA_3038</name>
</gene>
<dbReference type="Proteomes" id="UP000218267">
    <property type="component" value="Chromosome"/>
</dbReference>
<evidence type="ECO:0000259" key="15">
    <source>
        <dbReference type="Pfam" id="PF17900"/>
    </source>
</evidence>
<dbReference type="InterPro" id="IPR042097">
    <property type="entry name" value="Aminopeptidase_N-like_N_sf"/>
</dbReference>
<proteinExistence type="inferred from homology"/>
<keyword evidence="17" id="KW-1185">Reference proteome</keyword>
<dbReference type="GO" id="GO:0070006">
    <property type="term" value="F:metalloaminopeptidase activity"/>
    <property type="evidence" value="ECO:0007669"/>
    <property type="project" value="TreeGrafter"/>
</dbReference>
<evidence type="ECO:0000259" key="14">
    <source>
        <dbReference type="Pfam" id="PF01433"/>
    </source>
</evidence>
<dbReference type="Pfam" id="PF01433">
    <property type="entry name" value="Peptidase_M1"/>
    <property type="match status" value="1"/>
</dbReference>
<evidence type="ECO:0000256" key="5">
    <source>
        <dbReference type="ARBA" id="ARBA00015611"/>
    </source>
</evidence>
<keyword evidence="13" id="KW-0732">Signal</keyword>
<dbReference type="SUPFAM" id="SSF63737">
    <property type="entry name" value="Leukotriene A4 hydrolase N-terminal domain"/>
    <property type="match status" value="1"/>
</dbReference>
<evidence type="ECO:0000256" key="12">
    <source>
        <dbReference type="SAM" id="MobiDB-lite"/>
    </source>
</evidence>
<dbReference type="InterPro" id="IPR014782">
    <property type="entry name" value="Peptidase_M1_dom"/>
</dbReference>
<dbReference type="GO" id="GO:0043171">
    <property type="term" value="P:peptide catabolic process"/>
    <property type="evidence" value="ECO:0007669"/>
    <property type="project" value="TreeGrafter"/>
</dbReference>
<evidence type="ECO:0000256" key="8">
    <source>
        <dbReference type="ARBA" id="ARBA00022723"/>
    </source>
</evidence>
<accession>A0A1Y1CMV2</accession>
<keyword evidence="6 16" id="KW-0031">Aminopeptidase</keyword>
<dbReference type="GO" id="GO:0016285">
    <property type="term" value="F:alanyl aminopeptidase activity"/>
    <property type="evidence" value="ECO:0007669"/>
    <property type="project" value="UniProtKB-EC"/>
</dbReference>
<feature type="signal peptide" evidence="13">
    <location>
        <begin position="1"/>
        <end position="20"/>
    </location>
</feature>
<evidence type="ECO:0000256" key="10">
    <source>
        <dbReference type="ARBA" id="ARBA00022833"/>
    </source>
</evidence>
<dbReference type="RefSeq" id="WP_096430661.1">
    <property type="nucleotide sequence ID" value="NZ_AP018042.1"/>
</dbReference>
<dbReference type="InterPro" id="IPR001930">
    <property type="entry name" value="Peptidase_M1"/>
</dbReference>
<evidence type="ECO:0000256" key="7">
    <source>
        <dbReference type="ARBA" id="ARBA00022670"/>
    </source>
</evidence>
<dbReference type="GO" id="GO:0005737">
    <property type="term" value="C:cytoplasm"/>
    <property type="evidence" value="ECO:0007669"/>
    <property type="project" value="TreeGrafter"/>
</dbReference>
<keyword evidence="9" id="KW-0378">Hydrolase</keyword>
<dbReference type="OrthoDB" id="100605at2"/>
<dbReference type="CDD" id="cd09602">
    <property type="entry name" value="M1_APN"/>
    <property type="match status" value="1"/>
</dbReference>
<comment type="catalytic activity">
    <reaction evidence="1">
        <text>Release of an N-terminal amino acid, Xaa-|-Yaa- from a peptide, amide or arylamide. Xaa is preferably Ala, but may be most amino acids including Pro (slow action). When a terminal hydrophobic residue is followed by a prolyl residue, the two may be released as an intact Xaa-Pro dipeptide.</text>
        <dbReference type="EC" id="3.4.11.2"/>
    </reaction>
</comment>
<dbReference type="PANTHER" id="PTHR11533">
    <property type="entry name" value="PROTEASE M1 ZINC METALLOPROTEASE"/>
    <property type="match status" value="1"/>
</dbReference>
<keyword evidence="7" id="KW-0645">Protease</keyword>
<dbReference type="PANTHER" id="PTHR11533:SF174">
    <property type="entry name" value="PUROMYCIN-SENSITIVE AMINOPEPTIDASE-RELATED"/>
    <property type="match status" value="1"/>
</dbReference>
<organism evidence="16 17">
    <name type="scientific">Labilibaculum antarcticum</name>
    <dbReference type="NCBI Taxonomy" id="1717717"/>
    <lineage>
        <taxon>Bacteria</taxon>
        <taxon>Pseudomonadati</taxon>
        <taxon>Bacteroidota</taxon>
        <taxon>Bacteroidia</taxon>
        <taxon>Marinilabiliales</taxon>
        <taxon>Marinifilaceae</taxon>
        <taxon>Labilibaculum</taxon>
    </lineage>
</organism>
<dbReference type="EMBL" id="AP018042">
    <property type="protein sequence ID" value="BAX81343.1"/>
    <property type="molecule type" value="Genomic_DNA"/>
</dbReference>
<evidence type="ECO:0000256" key="6">
    <source>
        <dbReference type="ARBA" id="ARBA00022438"/>
    </source>
</evidence>
<dbReference type="KEGG" id="mbas:ALGA_3038"/>
<keyword evidence="10" id="KW-0862">Zinc</keyword>
<name>A0A1Y1CMV2_9BACT</name>
<dbReference type="GO" id="GO:0006508">
    <property type="term" value="P:proteolysis"/>
    <property type="evidence" value="ECO:0007669"/>
    <property type="project" value="UniProtKB-KW"/>
</dbReference>
<keyword evidence="11" id="KW-0482">Metalloprotease</keyword>
<dbReference type="InterPro" id="IPR027268">
    <property type="entry name" value="Peptidase_M4/M1_CTD_sf"/>
</dbReference>
<dbReference type="Gene3D" id="1.10.390.10">
    <property type="entry name" value="Neutral Protease Domain 2"/>
    <property type="match status" value="1"/>
</dbReference>
<dbReference type="Pfam" id="PF17900">
    <property type="entry name" value="Peptidase_M1_N"/>
    <property type="match status" value="1"/>
</dbReference>
<evidence type="ECO:0000256" key="4">
    <source>
        <dbReference type="ARBA" id="ARBA00012564"/>
    </source>
</evidence>
<feature type="region of interest" description="Disordered" evidence="12">
    <location>
        <begin position="854"/>
        <end position="875"/>
    </location>
</feature>
<comment type="similarity">
    <text evidence="3">Belongs to the peptidase M1 family.</text>
</comment>
<dbReference type="GO" id="GO:0008270">
    <property type="term" value="F:zinc ion binding"/>
    <property type="evidence" value="ECO:0007669"/>
    <property type="project" value="InterPro"/>
</dbReference>
<dbReference type="GO" id="GO:0005615">
    <property type="term" value="C:extracellular space"/>
    <property type="evidence" value="ECO:0007669"/>
    <property type="project" value="TreeGrafter"/>
</dbReference>
<evidence type="ECO:0000313" key="16">
    <source>
        <dbReference type="EMBL" id="BAX81343.1"/>
    </source>
</evidence>
<dbReference type="PRINTS" id="PR00756">
    <property type="entry name" value="ALADIPTASE"/>
</dbReference>
<evidence type="ECO:0000256" key="1">
    <source>
        <dbReference type="ARBA" id="ARBA00000098"/>
    </source>
</evidence>